<dbReference type="EMBL" id="NFHB01000001">
    <property type="protein sequence ID" value="OUN05143.1"/>
    <property type="molecule type" value="Genomic_DNA"/>
</dbReference>
<dbReference type="AlphaFoldDB" id="A0A1Y3QZP5"/>
<evidence type="ECO:0000256" key="2">
    <source>
        <dbReference type="SAM" id="SignalP"/>
    </source>
</evidence>
<dbReference type="OrthoDB" id="1067887at2"/>
<accession>A0A1Y3QZP5</accession>
<evidence type="ECO:0000313" key="4">
    <source>
        <dbReference type="Proteomes" id="UP000195772"/>
    </source>
</evidence>
<comment type="caution">
    <text evidence="3">The sequence shown here is derived from an EMBL/GenBank/DDBJ whole genome shotgun (WGS) entry which is preliminary data.</text>
</comment>
<feature type="signal peptide" evidence="2">
    <location>
        <begin position="1"/>
        <end position="20"/>
    </location>
</feature>
<dbReference type="Proteomes" id="UP000195772">
    <property type="component" value="Unassembled WGS sequence"/>
</dbReference>
<organism evidence="3 4">
    <name type="scientific">Alistipes onderdonkii</name>
    <dbReference type="NCBI Taxonomy" id="328813"/>
    <lineage>
        <taxon>Bacteria</taxon>
        <taxon>Pseudomonadati</taxon>
        <taxon>Bacteroidota</taxon>
        <taxon>Bacteroidia</taxon>
        <taxon>Bacteroidales</taxon>
        <taxon>Rikenellaceae</taxon>
        <taxon>Alistipes</taxon>
    </lineage>
</organism>
<keyword evidence="2" id="KW-0732">Signal</keyword>
<feature type="region of interest" description="Disordered" evidence="1">
    <location>
        <begin position="272"/>
        <end position="291"/>
    </location>
</feature>
<name>A0A1Y3QZP5_9BACT</name>
<reference evidence="4" key="1">
    <citation type="submission" date="2017-04" db="EMBL/GenBank/DDBJ databases">
        <title>Function of individual gut microbiota members based on whole genome sequencing of pure cultures obtained from chicken caecum.</title>
        <authorList>
            <person name="Medvecky M."/>
            <person name="Cejkova D."/>
            <person name="Polansky O."/>
            <person name="Karasova D."/>
            <person name="Kubasova T."/>
            <person name="Cizek A."/>
            <person name="Rychlik I."/>
        </authorList>
    </citation>
    <scope>NUCLEOTIDE SEQUENCE [LARGE SCALE GENOMIC DNA]</scope>
    <source>
        <strain evidence="4">An90</strain>
    </source>
</reference>
<evidence type="ECO:0008006" key="5">
    <source>
        <dbReference type="Google" id="ProtNLM"/>
    </source>
</evidence>
<evidence type="ECO:0000256" key="1">
    <source>
        <dbReference type="SAM" id="MobiDB-lite"/>
    </source>
</evidence>
<dbReference type="InterPro" id="IPR032578">
    <property type="entry name" value="DUF4919"/>
</dbReference>
<feature type="chain" id="PRO_5013141902" description="DUF4919 domain-containing protein" evidence="2">
    <location>
        <begin position="21"/>
        <end position="291"/>
    </location>
</feature>
<dbReference type="RefSeq" id="WP_087401115.1">
    <property type="nucleotide sequence ID" value="NZ_NFHB01000001.1"/>
</dbReference>
<protein>
    <recommendedName>
        <fullName evidence="5">DUF4919 domain-containing protein</fullName>
    </recommendedName>
</protein>
<proteinExistence type="predicted"/>
<evidence type="ECO:0000313" key="3">
    <source>
        <dbReference type="EMBL" id="OUN05143.1"/>
    </source>
</evidence>
<gene>
    <name evidence="3" type="ORF">B5G41_02325</name>
</gene>
<sequence>MKPILWGILLALGCSLPGKAQQPAAADSCRMQADEQAGTSAMAAPTADDPFAQDSVWQEATAGEGLDFMVFGRHARDDRYYGQLAERFEKADTTLFGSDFLVLYYGYAYRDEYDGGYGRDPWNEATKEKRYAEAYDALNSALKKAPATPHALSDALWIARELGRPDEEVQRLEWRLYALLTWISLLGDGSEQYPAVVVNVRDEYTLMYDYMGVRQVLGQQLIRKDDGIPYDKIDIEPLDTPDSKISEVWFDVSYPFTMLASPGHWAKKLTGETLTKNTAPENEPGVPSPGE</sequence>
<dbReference type="Pfam" id="PF16266">
    <property type="entry name" value="DUF4919"/>
    <property type="match status" value="1"/>
</dbReference>